<dbReference type="PANTHER" id="PTHR43685:SF5">
    <property type="entry name" value="GLYCOSYLTRANSFERASE EPSE-RELATED"/>
    <property type="match status" value="1"/>
</dbReference>
<dbReference type="CDD" id="cd00761">
    <property type="entry name" value="Glyco_tranf_GTA_type"/>
    <property type="match status" value="1"/>
</dbReference>
<keyword evidence="2 5" id="KW-0328">Glycosyltransferase</keyword>
<comment type="similarity">
    <text evidence="1">Belongs to the glycosyltransferase 2 family.</text>
</comment>
<dbReference type="InterPro" id="IPR050834">
    <property type="entry name" value="Glycosyltransf_2"/>
</dbReference>
<organism evidence="5 6">
    <name type="scientific">Pelomonas candidula</name>
    <dbReference type="NCBI Taxonomy" id="3299025"/>
    <lineage>
        <taxon>Bacteria</taxon>
        <taxon>Pseudomonadati</taxon>
        <taxon>Pseudomonadota</taxon>
        <taxon>Betaproteobacteria</taxon>
        <taxon>Burkholderiales</taxon>
        <taxon>Sphaerotilaceae</taxon>
        <taxon>Roseateles</taxon>
    </lineage>
</organism>
<dbReference type="Proteomes" id="UP001606134">
    <property type="component" value="Unassembled WGS sequence"/>
</dbReference>
<evidence type="ECO:0000256" key="3">
    <source>
        <dbReference type="ARBA" id="ARBA00022679"/>
    </source>
</evidence>
<evidence type="ECO:0000259" key="4">
    <source>
        <dbReference type="Pfam" id="PF00535"/>
    </source>
</evidence>
<keyword evidence="3 5" id="KW-0808">Transferase</keyword>
<reference evidence="5 6" key="1">
    <citation type="submission" date="2024-08" db="EMBL/GenBank/DDBJ databases">
        <authorList>
            <person name="Lu H."/>
        </authorList>
    </citation>
    <scope>NUCLEOTIDE SEQUENCE [LARGE SCALE GENOMIC DNA]</scope>
    <source>
        <strain evidence="5 6">BYS78W</strain>
    </source>
</reference>
<dbReference type="SUPFAM" id="SSF53448">
    <property type="entry name" value="Nucleotide-diphospho-sugar transferases"/>
    <property type="match status" value="1"/>
</dbReference>
<accession>A0ABW7HBC3</accession>
<dbReference type="InterPro" id="IPR029044">
    <property type="entry name" value="Nucleotide-diphossugar_trans"/>
</dbReference>
<keyword evidence="6" id="KW-1185">Reference proteome</keyword>
<evidence type="ECO:0000313" key="5">
    <source>
        <dbReference type="EMBL" id="MFG6486787.1"/>
    </source>
</evidence>
<dbReference type="RefSeq" id="WP_394408362.1">
    <property type="nucleotide sequence ID" value="NZ_JBIGIC010000004.1"/>
</dbReference>
<evidence type="ECO:0000256" key="1">
    <source>
        <dbReference type="ARBA" id="ARBA00006739"/>
    </source>
</evidence>
<dbReference type="GO" id="GO:0016757">
    <property type="term" value="F:glycosyltransferase activity"/>
    <property type="evidence" value="ECO:0007669"/>
    <property type="project" value="UniProtKB-KW"/>
</dbReference>
<dbReference type="InterPro" id="IPR001173">
    <property type="entry name" value="Glyco_trans_2-like"/>
</dbReference>
<proteinExistence type="inferred from homology"/>
<evidence type="ECO:0000313" key="6">
    <source>
        <dbReference type="Proteomes" id="UP001606134"/>
    </source>
</evidence>
<comment type="caution">
    <text evidence="5">The sequence shown here is derived from an EMBL/GenBank/DDBJ whole genome shotgun (WGS) entry which is preliminary data.</text>
</comment>
<dbReference type="EMBL" id="JBIGIC010000004">
    <property type="protein sequence ID" value="MFG6486787.1"/>
    <property type="molecule type" value="Genomic_DNA"/>
</dbReference>
<gene>
    <name evidence="5" type="ORF">ACG04R_08900</name>
</gene>
<name>A0ABW7HBC3_9BURK</name>
<dbReference type="PANTHER" id="PTHR43685">
    <property type="entry name" value="GLYCOSYLTRANSFERASE"/>
    <property type="match status" value="1"/>
</dbReference>
<dbReference type="EC" id="2.4.-.-" evidence="5"/>
<protein>
    <submittedName>
        <fullName evidence="5">Glycosyltransferase family A protein</fullName>
        <ecNumber evidence="5">2.4.-.-</ecNumber>
    </submittedName>
</protein>
<dbReference type="Pfam" id="PF00535">
    <property type="entry name" value="Glycos_transf_2"/>
    <property type="match status" value="1"/>
</dbReference>
<feature type="domain" description="Glycosyltransferase 2-like" evidence="4">
    <location>
        <begin position="11"/>
        <end position="125"/>
    </location>
</feature>
<dbReference type="Gene3D" id="3.90.550.10">
    <property type="entry name" value="Spore Coat Polysaccharide Biosynthesis Protein SpsA, Chain A"/>
    <property type="match status" value="1"/>
</dbReference>
<evidence type="ECO:0000256" key="2">
    <source>
        <dbReference type="ARBA" id="ARBA00022676"/>
    </source>
</evidence>
<sequence length="313" mass="36709">MASRLQLFILSRDRPAYLRETLRSALAQVGDDIEVIVSDNSEREDVARMLAEEFPHVYCVRRVPALGPFDHFRTVIDEADVEFVVMFHDDDVLLNNYVQTLRSRLEADPSLAAVCCNATILRGNLPTQERFAPSERGDLRLRAPEDLLREYFSLSPEGPAPFPGYMYRRTAIQDLYLDPSHGGKYSDVSFLLKVLRRGPMLWLAEPLMRYRIHDHNDSATEAVGQRLRLLRYVYATTRVERCSPLIEQYRYRYWMNWWRCSGEARQAQPWRRRVVQRFLLTRSVAYALTRPTLWQRSAAKLRRLVRQQLTRAN</sequence>